<reference evidence="1" key="1">
    <citation type="journal article" date="2023" name="Microorganisms">
        <title>Genomic Characterization of Arcobacter butzleri Strains Isolated from Various Sources in Lithuania.</title>
        <authorList>
            <person name="Uljanovas D."/>
            <person name="Golz G."/>
            <person name="Fleischmann S."/>
            <person name="Kudirkiene E."/>
            <person name="Kasetiene N."/>
            <person name="Grineviciene A."/>
            <person name="Tamuleviciene E."/>
            <person name="Aksomaitiene J."/>
            <person name="Alter T."/>
            <person name="Malakauskas M."/>
        </authorList>
    </citation>
    <scope>NUCLEOTIDE SEQUENCE</scope>
    <source>
        <strain evidence="1">H19</strain>
    </source>
</reference>
<dbReference type="RefSeq" id="WP_301344072.1">
    <property type="nucleotide sequence ID" value="NZ_JAPZCV010000004.1"/>
</dbReference>
<reference evidence="1" key="2">
    <citation type="submission" date="2023-01" db="EMBL/GenBank/DDBJ databases">
        <authorList>
            <person name="Uljanovas D."/>
        </authorList>
    </citation>
    <scope>NUCLEOTIDE SEQUENCE</scope>
    <source>
        <strain evidence="1">H19</strain>
    </source>
</reference>
<evidence type="ECO:0000313" key="2">
    <source>
        <dbReference type="Proteomes" id="UP001171508"/>
    </source>
</evidence>
<comment type="caution">
    <text evidence="1">The sequence shown here is derived from an EMBL/GenBank/DDBJ whole genome shotgun (WGS) entry which is preliminary data.</text>
</comment>
<organism evidence="1 2">
    <name type="scientific">Aliarcobacter butzleri</name>
    <dbReference type="NCBI Taxonomy" id="28197"/>
    <lineage>
        <taxon>Bacteria</taxon>
        <taxon>Pseudomonadati</taxon>
        <taxon>Campylobacterota</taxon>
        <taxon>Epsilonproteobacteria</taxon>
        <taxon>Campylobacterales</taxon>
        <taxon>Arcobacteraceae</taxon>
        <taxon>Aliarcobacter</taxon>
    </lineage>
</organism>
<accession>A0AAP4Q0H3</accession>
<proteinExistence type="predicted"/>
<name>A0AAP4Q0H3_9BACT</name>
<gene>
    <name evidence="1" type="ORF">PJV92_11520</name>
</gene>
<dbReference type="AlphaFoldDB" id="A0AAP4Q0H3"/>
<dbReference type="EMBL" id="JAQJJM010000042">
    <property type="protein sequence ID" value="MDN5133348.1"/>
    <property type="molecule type" value="Genomic_DNA"/>
</dbReference>
<sequence length="112" mass="13270">MIGNFFIETLGYRTKAYSIKIINECFNINFETIEKISFAEFKKSKHFDFKEDGNQFFVVNENGYGFAIDINNIYKIDRNGKKEFRVPSKFLIKSFLNTILQEIEKLNKDKKC</sequence>
<evidence type="ECO:0000313" key="1">
    <source>
        <dbReference type="EMBL" id="MDN5133348.1"/>
    </source>
</evidence>
<dbReference type="Proteomes" id="UP001171508">
    <property type="component" value="Unassembled WGS sequence"/>
</dbReference>
<protein>
    <submittedName>
        <fullName evidence="1">Uncharacterized protein</fullName>
    </submittedName>
</protein>